<accession>A0A4C1XSL2</accession>
<dbReference type="AlphaFoldDB" id="A0A4C1XSL2"/>
<sequence>MKYCNAIASRAGERNSFDGVPGDAGDPPAHRPGISHVINPPVLGRAASLSHAALILSPSLSPRIRRSQFYRSRSLATAPLMRSGSVGGGRVRRMRYYVLEIRQVWAERDALEPAPR</sequence>
<organism evidence="2 3">
    <name type="scientific">Eumeta variegata</name>
    <name type="common">Bagworm moth</name>
    <name type="synonym">Eumeta japonica</name>
    <dbReference type="NCBI Taxonomy" id="151549"/>
    <lineage>
        <taxon>Eukaryota</taxon>
        <taxon>Metazoa</taxon>
        <taxon>Ecdysozoa</taxon>
        <taxon>Arthropoda</taxon>
        <taxon>Hexapoda</taxon>
        <taxon>Insecta</taxon>
        <taxon>Pterygota</taxon>
        <taxon>Neoptera</taxon>
        <taxon>Endopterygota</taxon>
        <taxon>Lepidoptera</taxon>
        <taxon>Glossata</taxon>
        <taxon>Ditrysia</taxon>
        <taxon>Tineoidea</taxon>
        <taxon>Psychidae</taxon>
        <taxon>Oiketicinae</taxon>
        <taxon>Eumeta</taxon>
    </lineage>
</organism>
<feature type="region of interest" description="Disordered" evidence="1">
    <location>
        <begin position="13"/>
        <end position="34"/>
    </location>
</feature>
<proteinExistence type="predicted"/>
<protein>
    <submittedName>
        <fullName evidence="2">Uncharacterized protein</fullName>
    </submittedName>
</protein>
<keyword evidence="3" id="KW-1185">Reference proteome</keyword>
<gene>
    <name evidence="2" type="ORF">EVAR_98145_1</name>
</gene>
<dbReference type="EMBL" id="BGZK01000931">
    <property type="protein sequence ID" value="GBP65524.1"/>
    <property type="molecule type" value="Genomic_DNA"/>
</dbReference>
<evidence type="ECO:0000256" key="1">
    <source>
        <dbReference type="SAM" id="MobiDB-lite"/>
    </source>
</evidence>
<evidence type="ECO:0000313" key="2">
    <source>
        <dbReference type="EMBL" id="GBP65524.1"/>
    </source>
</evidence>
<name>A0A4C1XSL2_EUMVA</name>
<evidence type="ECO:0000313" key="3">
    <source>
        <dbReference type="Proteomes" id="UP000299102"/>
    </source>
</evidence>
<dbReference type="Proteomes" id="UP000299102">
    <property type="component" value="Unassembled WGS sequence"/>
</dbReference>
<reference evidence="2 3" key="1">
    <citation type="journal article" date="2019" name="Commun. Biol.">
        <title>The bagworm genome reveals a unique fibroin gene that provides high tensile strength.</title>
        <authorList>
            <person name="Kono N."/>
            <person name="Nakamura H."/>
            <person name="Ohtoshi R."/>
            <person name="Tomita M."/>
            <person name="Numata K."/>
            <person name="Arakawa K."/>
        </authorList>
    </citation>
    <scope>NUCLEOTIDE SEQUENCE [LARGE SCALE GENOMIC DNA]</scope>
</reference>
<comment type="caution">
    <text evidence="2">The sequence shown here is derived from an EMBL/GenBank/DDBJ whole genome shotgun (WGS) entry which is preliminary data.</text>
</comment>